<dbReference type="EMBL" id="JAGSXJ010000003">
    <property type="protein sequence ID" value="KAH6694034.1"/>
    <property type="molecule type" value="Genomic_DNA"/>
</dbReference>
<dbReference type="Proteomes" id="UP000770015">
    <property type="component" value="Unassembled WGS sequence"/>
</dbReference>
<name>A0A9P8VID0_9PEZI</name>
<dbReference type="GO" id="GO:0006044">
    <property type="term" value="P:N-acetylglucosamine metabolic process"/>
    <property type="evidence" value="ECO:0007669"/>
    <property type="project" value="TreeGrafter"/>
</dbReference>
<gene>
    <name evidence="2" type="ORF">F5X68DRAFT_200112</name>
</gene>
<dbReference type="Pfam" id="PF12239">
    <property type="entry name" value="DUF3605"/>
    <property type="match status" value="1"/>
</dbReference>
<comment type="caution">
    <text evidence="2">The sequence shown here is derived from an EMBL/GenBank/DDBJ whole genome shotgun (WGS) entry which is preliminary data.</text>
</comment>
<organism evidence="2 3">
    <name type="scientific">Plectosphaerella plurivora</name>
    <dbReference type="NCBI Taxonomy" id="936078"/>
    <lineage>
        <taxon>Eukaryota</taxon>
        <taxon>Fungi</taxon>
        <taxon>Dikarya</taxon>
        <taxon>Ascomycota</taxon>
        <taxon>Pezizomycotina</taxon>
        <taxon>Sordariomycetes</taxon>
        <taxon>Hypocreomycetidae</taxon>
        <taxon>Glomerellales</taxon>
        <taxon>Plectosphaerellaceae</taxon>
        <taxon>Plectosphaerella</taxon>
    </lineage>
</organism>
<dbReference type="OrthoDB" id="498286at2759"/>
<dbReference type="PANTHER" id="PTHR35020:SF2">
    <property type="entry name" value="N-ACETYLGLUCOSAMINE-INDUCED PROTEIN 1"/>
    <property type="match status" value="1"/>
</dbReference>
<evidence type="ECO:0008006" key="4">
    <source>
        <dbReference type="Google" id="ProtNLM"/>
    </source>
</evidence>
<protein>
    <recommendedName>
        <fullName evidence="4">N-acetylglucosamine-induced protein 1</fullName>
    </recommendedName>
</protein>
<evidence type="ECO:0000313" key="3">
    <source>
        <dbReference type="Proteomes" id="UP000770015"/>
    </source>
</evidence>
<evidence type="ECO:0000313" key="2">
    <source>
        <dbReference type="EMBL" id="KAH6694034.1"/>
    </source>
</evidence>
<proteinExistence type="predicted"/>
<dbReference type="GO" id="GO:0005737">
    <property type="term" value="C:cytoplasm"/>
    <property type="evidence" value="ECO:0007669"/>
    <property type="project" value="TreeGrafter"/>
</dbReference>
<dbReference type="PANTHER" id="PTHR35020">
    <property type="entry name" value="N-ACETYLGLUCOSAMINE-INDUCED PROTEIN 1"/>
    <property type="match status" value="1"/>
</dbReference>
<dbReference type="AlphaFoldDB" id="A0A9P8VID0"/>
<feature type="region of interest" description="Disordered" evidence="1">
    <location>
        <begin position="29"/>
        <end position="57"/>
    </location>
</feature>
<keyword evidence="3" id="KW-1185">Reference proteome</keyword>
<evidence type="ECO:0000256" key="1">
    <source>
        <dbReference type="SAM" id="MobiDB-lite"/>
    </source>
</evidence>
<sequence length="263" mass="30386">MTSRVATILRTLAFPSSARLLTQFSHNVSRTHPAARRHRTKSPSSAAPCSHDTMGESVPETAPFSLTEADRWVLSQTDDEFKLHDWNELRDIVDANRLEVFKRKPSDLRKYMQWTAETKAEYGSMTNYILKHRLPKTWGAPPFTPLSDVPLQNPADYRILINDWPYGVTPDVTHLVVWSRTPIATDDETGDVTDESRRLIREFVEERFIRALGDGGKDRVIWFKNWVALQSVRSLEHFHVLVRNADPEQLKVWAEEQPCHRVE</sequence>
<reference evidence="2" key="1">
    <citation type="journal article" date="2021" name="Nat. Commun.">
        <title>Genetic determinants of endophytism in the Arabidopsis root mycobiome.</title>
        <authorList>
            <person name="Mesny F."/>
            <person name="Miyauchi S."/>
            <person name="Thiergart T."/>
            <person name="Pickel B."/>
            <person name="Atanasova L."/>
            <person name="Karlsson M."/>
            <person name="Huettel B."/>
            <person name="Barry K.W."/>
            <person name="Haridas S."/>
            <person name="Chen C."/>
            <person name="Bauer D."/>
            <person name="Andreopoulos W."/>
            <person name="Pangilinan J."/>
            <person name="LaButti K."/>
            <person name="Riley R."/>
            <person name="Lipzen A."/>
            <person name="Clum A."/>
            <person name="Drula E."/>
            <person name="Henrissat B."/>
            <person name="Kohler A."/>
            <person name="Grigoriev I.V."/>
            <person name="Martin F.M."/>
            <person name="Hacquard S."/>
        </authorList>
    </citation>
    <scope>NUCLEOTIDE SEQUENCE</scope>
    <source>
        <strain evidence="2">MPI-SDFR-AT-0117</strain>
    </source>
</reference>
<accession>A0A9P8VID0</accession>
<dbReference type="InterPro" id="IPR022036">
    <property type="entry name" value="DUF3605"/>
</dbReference>